<keyword evidence="3" id="KW-1185">Reference proteome</keyword>
<name>A6NY17_9FIRM</name>
<reference evidence="2 3" key="2">
    <citation type="submission" date="2007-06" db="EMBL/GenBank/DDBJ databases">
        <title>Draft genome sequence of Pseudoflavonifractor capillosus ATCC 29799.</title>
        <authorList>
            <person name="Sudarsanam P."/>
            <person name="Ley R."/>
            <person name="Guruge J."/>
            <person name="Turnbaugh P.J."/>
            <person name="Mahowald M."/>
            <person name="Liep D."/>
            <person name="Gordon J."/>
        </authorList>
    </citation>
    <scope>NUCLEOTIDE SEQUENCE [LARGE SCALE GENOMIC DNA]</scope>
    <source>
        <strain evidence="2 3">ATCC 29799</strain>
    </source>
</reference>
<accession>A6NY17</accession>
<dbReference type="RefSeq" id="WP_006573624.1">
    <property type="nucleotide sequence ID" value="NZ_AAXG02000028.1"/>
</dbReference>
<organism evidence="2 3">
    <name type="scientific">Pseudoflavonifractor capillosus ATCC 29799</name>
    <dbReference type="NCBI Taxonomy" id="411467"/>
    <lineage>
        <taxon>Bacteria</taxon>
        <taxon>Bacillati</taxon>
        <taxon>Bacillota</taxon>
        <taxon>Clostridia</taxon>
        <taxon>Eubacteriales</taxon>
        <taxon>Oscillospiraceae</taxon>
        <taxon>Pseudoflavonifractor</taxon>
    </lineage>
</organism>
<evidence type="ECO:0000313" key="2">
    <source>
        <dbReference type="EMBL" id="EDM99187.1"/>
    </source>
</evidence>
<proteinExistence type="predicted"/>
<feature type="domain" description="Helix-turn-helix conjugative transposon-like" evidence="1">
    <location>
        <begin position="9"/>
        <end position="62"/>
    </location>
</feature>
<sequence length="66" mass="7420">MSRLLPISVITGAVTGDPESVNEVIRNYTGYIAFLSSRYGHFDVEASCRMEAQLLQALFKFDLNYT</sequence>
<evidence type="ECO:0000313" key="3">
    <source>
        <dbReference type="Proteomes" id="UP000003639"/>
    </source>
</evidence>
<comment type="caution">
    <text evidence="2">The sequence shown here is derived from an EMBL/GenBank/DDBJ whole genome shotgun (WGS) entry which is preliminary data.</text>
</comment>
<dbReference type="AlphaFoldDB" id="A6NY17"/>
<dbReference type="Proteomes" id="UP000003639">
    <property type="component" value="Unassembled WGS sequence"/>
</dbReference>
<dbReference type="InterPro" id="IPR024760">
    <property type="entry name" value="HTH_dom_conjug_TS-like"/>
</dbReference>
<dbReference type="OrthoDB" id="9801453at2"/>
<dbReference type="EMBL" id="AAXG02000028">
    <property type="protein sequence ID" value="EDM99187.1"/>
    <property type="molecule type" value="Genomic_DNA"/>
</dbReference>
<reference evidence="2 3" key="1">
    <citation type="submission" date="2007-04" db="EMBL/GenBank/DDBJ databases">
        <authorList>
            <person name="Fulton L."/>
            <person name="Clifton S."/>
            <person name="Fulton B."/>
            <person name="Xu J."/>
            <person name="Minx P."/>
            <person name="Pepin K.H."/>
            <person name="Johnson M."/>
            <person name="Thiruvilangam P."/>
            <person name="Bhonagiri V."/>
            <person name="Nash W.E."/>
            <person name="Mardis E.R."/>
            <person name="Wilson R.K."/>
        </authorList>
    </citation>
    <scope>NUCLEOTIDE SEQUENCE [LARGE SCALE GENOMIC DNA]</scope>
    <source>
        <strain evidence="2 3">ATCC 29799</strain>
    </source>
</reference>
<protein>
    <recommendedName>
        <fullName evidence="1">Helix-turn-helix conjugative transposon-like domain-containing protein</fullName>
    </recommendedName>
</protein>
<dbReference type="Pfam" id="PF12645">
    <property type="entry name" value="HTH_16"/>
    <property type="match status" value="1"/>
</dbReference>
<gene>
    <name evidence="2" type="ORF">BACCAP_03113</name>
</gene>
<evidence type="ECO:0000259" key="1">
    <source>
        <dbReference type="Pfam" id="PF12645"/>
    </source>
</evidence>